<dbReference type="InterPro" id="IPR036356">
    <property type="entry name" value="ERp29_C_sf"/>
</dbReference>
<dbReference type="InterPro" id="IPR016855">
    <property type="entry name" value="ERp29"/>
</dbReference>
<evidence type="ECO:0000259" key="3">
    <source>
        <dbReference type="Pfam" id="PF07749"/>
    </source>
</evidence>
<feature type="domain" description="ERp29 N-terminal" evidence="4">
    <location>
        <begin position="22"/>
        <end position="142"/>
    </location>
</feature>
<dbReference type="GO" id="GO:0005788">
    <property type="term" value="C:endoplasmic reticulum lumen"/>
    <property type="evidence" value="ECO:0007669"/>
    <property type="project" value="InterPro"/>
</dbReference>
<reference evidence="5" key="2">
    <citation type="journal article" date="2018" name="Biosci. Biotechnol. Biochem.">
        <title>Polysaccharide hydrolase of the hadal zone amphipods Hirondellea gigas.</title>
        <authorList>
            <person name="Kobayashi H."/>
            <person name="Nagahama T."/>
            <person name="Arai W."/>
            <person name="Sasagawa Y."/>
            <person name="Umeda M."/>
            <person name="Hayashi T."/>
            <person name="Nikaido I."/>
            <person name="Watanabe H."/>
            <person name="Oguri K."/>
            <person name="Kitazato H."/>
            <person name="Fujioka K."/>
            <person name="Kido Y."/>
            <person name="Takami H."/>
        </authorList>
    </citation>
    <scope>NUCLEOTIDE SEQUENCE</scope>
    <source>
        <tissue evidence="5">Whole body</tissue>
    </source>
</reference>
<organism evidence="5">
    <name type="scientific">Hirondellea gigas</name>
    <dbReference type="NCBI Taxonomy" id="1518452"/>
    <lineage>
        <taxon>Eukaryota</taxon>
        <taxon>Metazoa</taxon>
        <taxon>Ecdysozoa</taxon>
        <taxon>Arthropoda</taxon>
        <taxon>Crustacea</taxon>
        <taxon>Multicrustacea</taxon>
        <taxon>Malacostraca</taxon>
        <taxon>Eumalacostraca</taxon>
        <taxon>Peracarida</taxon>
        <taxon>Amphipoda</taxon>
        <taxon>Amphilochidea</taxon>
        <taxon>Lysianassida</taxon>
        <taxon>Lysianassidira</taxon>
        <taxon>Lysianassoidea</taxon>
        <taxon>Lysianassidae</taxon>
        <taxon>Hirondellea</taxon>
    </lineage>
</organism>
<accession>A0A2P2I7L7</accession>
<proteinExistence type="evidence at transcript level"/>
<dbReference type="EMBL" id="IACT01004671">
    <property type="protein sequence ID" value="LAC23853.1"/>
    <property type="molecule type" value="mRNA"/>
</dbReference>
<dbReference type="PANTHER" id="PTHR12211">
    <property type="entry name" value="ENDOPLASMIC RETICULUM PROTEIN ERP29"/>
    <property type="match status" value="1"/>
</dbReference>
<dbReference type="PANTHER" id="PTHR12211:SF0">
    <property type="entry name" value="ENDOPLASMIC RETICULUM RESIDENT PROTEIN 29"/>
    <property type="match status" value="1"/>
</dbReference>
<dbReference type="InterPro" id="IPR012883">
    <property type="entry name" value="ERp29_N"/>
</dbReference>
<dbReference type="InterPro" id="IPR036249">
    <property type="entry name" value="Thioredoxin-like_sf"/>
</dbReference>
<dbReference type="GO" id="GO:0009306">
    <property type="term" value="P:protein secretion"/>
    <property type="evidence" value="ECO:0007669"/>
    <property type="project" value="InterPro"/>
</dbReference>
<dbReference type="AlphaFoldDB" id="A0A2P2I7L7"/>
<feature type="domain" description="Endoplasmic reticulum resident protein 29 C-terminal" evidence="3">
    <location>
        <begin position="146"/>
        <end position="241"/>
    </location>
</feature>
<dbReference type="Gene3D" id="1.20.1150.12">
    <property type="entry name" value="Endoplasmic reticulum resident protein 29, C-terminal domain"/>
    <property type="match status" value="1"/>
</dbReference>
<dbReference type="Gene3D" id="3.40.30.10">
    <property type="entry name" value="Glutaredoxin"/>
    <property type="match status" value="1"/>
</dbReference>
<protein>
    <recommendedName>
        <fullName evidence="1">Endoplasmic reticulum resident protein 29</fullName>
    </recommendedName>
</protein>
<dbReference type="FunFam" id="3.40.30.10:FF:000133">
    <property type="entry name" value="Endoplasmic reticulum resident protein 29"/>
    <property type="match status" value="1"/>
</dbReference>
<name>A0A2P2I7L7_9CRUS</name>
<evidence type="ECO:0000313" key="6">
    <source>
        <dbReference type="EMBL" id="LAC23853.1"/>
    </source>
</evidence>
<evidence type="ECO:0000256" key="2">
    <source>
        <dbReference type="ARBA" id="ARBA00022824"/>
    </source>
</evidence>
<dbReference type="InterPro" id="IPR011679">
    <property type="entry name" value="ERp29_C"/>
</dbReference>
<evidence type="ECO:0000313" key="5">
    <source>
        <dbReference type="EMBL" id="LAB69890.1"/>
    </source>
</evidence>
<evidence type="ECO:0000259" key="4">
    <source>
        <dbReference type="Pfam" id="PF07912"/>
    </source>
</evidence>
<dbReference type="Pfam" id="PF07749">
    <property type="entry name" value="ERp29"/>
    <property type="match status" value="1"/>
</dbReference>
<keyword evidence="2" id="KW-0256">Endoplasmic reticulum</keyword>
<dbReference type="SUPFAM" id="SSF47933">
    <property type="entry name" value="ERP29 C domain-like"/>
    <property type="match status" value="1"/>
</dbReference>
<dbReference type="SUPFAM" id="SSF52833">
    <property type="entry name" value="Thioredoxin-like"/>
    <property type="match status" value="1"/>
</dbReference>
<dbReference type="EMBL" id="IACF01004296">
    <property type="protein sequence ID" value="LAB69890.1"/>
    <property type="molecule type" value="mRNA"/>
</dbReference>
<reference evidence="6" key="1">
    <citation type="submission" date="2017-11" db="EMBL/GenBank/DDBJ databases">
        <title>The sensing device of the deep-sea amphipod.</title>
        <authorList>
            <person name="Kobayashi H."/>
            <person name="Nagahama T."/>
            <person name="Arai W."/>
            <person name="Sasagawa Y."/>
            <person name="Umeda M."/>
            <person name="Hayashi T."/>
            <person name="Nikaido I."/>
            <person name="Watanabe H."/>
            <person name="Oguri K."/>
            <person name="Kitazato H."/>
            <person name="Fujioka K."/>
            <person name="Kido Y."/>
            <person name="Takami H."/>
        </authorList>
    </citation>
    <scope>NUCLEOTIDE SEQUENCE</scope>
    <source>
        <tissue evidence="6">Whole body</tissue>
    </source>
</reference>
<dbReference type="Pfam" id="PF07912">
    <property type="entry name" value="ERp29_N"/>
    <property type="match status" value="1"/>
</dbReference>
<evidence type="ECO:0000256" key="1">
    <source>
        <dbReference type="ARBA" id="ARBA00014173"/>
    </source>
</evidence>
<dbReference type="FunFam" id="1.20.1150.12:FF:000001">
    <property type="entry name" value="Endoplasmic reticulum resident protein 29"/>
    <property type="match status" value="1"/>
</dbReference>
<sequence>MLRQAIEVFIFILFTTVVYGINSKGLTPLDSWSFDKITSKFKASLVKFDTAYPYGDKHDQMAMLAAAGRSSEELLVAEVGIKDYGEFENTDLAERFSINKEKYPVVKLFLQGNETPIDFDGKDFTEDGLRYFLRKNSDVYISHQDCLEAFDRIVDKFLLEKDYDQRKLLLAQAETESKLVKTPEDKTSAEIYLKVLSKILEKGNDFAKTEKNRVQNIMTKERLTDEKKKTMQTKLNILKSFSHDEL</sequence>